<comment type="caution">
    <text evidence="2">The sequence shown here is derived from an EMBL/GenBank/DDBJ whole genome shotgun (WGS) entry which is preliminary data.</text>
</comment>
<evidence type="ECO:0000313" key="2">
    <source>
        <dbReference type="EMBL" id="ODM90083.1"/>
    </source>
</evidence>
<dbReference type="GO" id="GO:0005737">
    <property type="term" value="C:cytoplasm"/>
    <property type="evidence" value="ECO:0007669"/>
    <property type="project" value="TreeGrafter"/>
</dbReference>
<sequence length="226" mass="26603">MSILKRQGFQFIYVSISARKFDVNSAETMFHDNLRWRQQNKIDNIRNEDWSDMSLDFHATIDTYDRTGRPVCVIDVGKWDIRRTVIQGKGRRFIRYLIYLAESITRQIYERQEKGMNVTQMVVLGNADGFNLIQQGCPLCLPIWIQFIQLFENHYPESLDAIIIIDAPPAIQVVLEAMRPFFSRTTRNAIKIFGPNRDKWMPYLDTKISKDERRPQYGGTKPPFKF</sequence>
<dbReference type="Gene3D" id="3.40.525.10">
    <property type="entry name" value="CRAL-TRIO lipid binding domain"/>
    <property type="match status" value="1"/>
</dbReference>
<gene>
    <name evidence="2" type="ORF">Ocin01_16599</name>
</gene>
<evidence type="ECO:0000259" key="1">
    <source>
        <dbReference type="PROSITE" id="PS50191"/>
    </source>
</evidence>
<accession>A0A1D2MAT0</accession>
<dbReference type="Proteomes" id="UP000094527">
    <property type="component" value="Unassembled WGS sequence"/>
</dbReference>
<dbReference type="OMA" id="ITETIKW"/>
<proteinExistence type="predicted"/>
<reference evidence="2 3" key="1">
    <citation type="journal article" date="2016" name="Genome Biol. Evol.">
        <title>Gene Family Evolution Reflects Adaptation to Soil Environmental Stressors in the Genome of the Collembolan Orchesella cincta.</title>
        <authorList>
            <person name="Faddeeva-Vakhrusheva A."/>
            <person name="Derks M.F."/>
            <person name="Anvar S.Y."/>
            <person name="Agamennone V."/>
            <person name="Suring W."/>
            <person name="Smit S."/>
            <person name="van Straalen N.M."/>
            <person name="Roelofs D."/>
        </authorList>
    </citation>
    <scope>NUCLEOTIDE SEQUENCE [LARGE SCALE GENOMIC DNA]</scope>
    <source>
        <tissue evidence="2">Mixed pool</tissue>
    </source>
</reference>
<dbReference type="SUPFAM" id="SSF52087">
    <property type="entry name" value="CRAL/TRIO domain"/>
    <property type="match status" value="1"/>
</dbReference>
<protein>
    <submittedName>
        <fullName evidence="2">SEC14-like protein 2</fullName>
    </submittedName>
</protein>
<dbReference type="Pfam" id="PF00650">
    <property type="entry name" value="CRAL_TRIO"/>
    <property type="match status" value="1"/>
</dbReference>
<evidence type="ECO:0000313" key="3">
    <source>
        <dbReference type="Proteomes" id="UP000094527"/>
    </source>
</evidence>
<dbReference type="EMBL" id="LJIJ01002179">
    <property type="protein sequence ID" value="ODM90083.1"/>
    <property type="molecule type" value="Genomic_DNA"/>
</dbReference>
<dbReference type="PROSITE" id="PS50191">
    <property type="entry name" value="CRAL_TRIO"/>
    <property type="match status" value="1"/>
</dbReference>
<dbReference type="InterPro" id="IPR051064">
    <property type="entry name" value="SEC14/CRAL-TRIO_domain"/>
</dbReference>
<dbReference type="PANTHER" id="PTHR23324">
    <property type="entry name" value="SEC14 RELATED PROTEIN"/>
    <property type="match status" value="1"/>
</dbReference>
<dbReference type="SMART" id="SM00516">
    <property type="entry name" value="SEC14"/>
    <property type="match status" value="1"/>
</dbReference>
<dbReference type="InterPro" id="IPR036865">
    <property type="entry name" value="CRAL-TRIO_dom_sf"/>
</dbReference>
<dbReference type="InterPro" id="IPR001251">
    <property type="entry name" value="CRAL-TRIO_dom"/>
</dbReference>
<dbReference type="SUPFAM" id="SSF46938">
    <property type="entry name" value="CRAL/TRIO N-terminal domain"/>
    <property type="match status" value="1"/>
</dbReference>
<keyword evidence="3" id="KW-1185">Reference proteome</keyword>
<name>A0A1D2MAT0_ORCCI</name>
<dbReference type="InterPro" id="IPR036273">
    <property type="entry name" value="CRAL/TRIO_N_dom_sf"/>
</dbReference>
<feature type="domain" description="CRAL-TRIO" evidence="1">
    <location>
        <begin position="49"/>
        <end position="225"/>
    </location>
</feature>
<dbReference type="STRING" id="48709.A0A1D2MAT0"/>
<dbReference type="PANTHER" id="PTHR23324:SF83">
    <property type="entry name" value="SEC14-LIKE PROTEIN 2"/>
    <property type="match status" value="1"/>
</dbReference>
<dbReference type="OrthoDB" id="1434354at2759"/>
<organism evidence="2 3">
    <name type="scientific">Orchesella cincta</name>
    <name type="common">Springtail</name>
    <name type="synonym">Podura cincta</name>
    <dbReference type="NCBI Taxonomy" id="48709"/>
    <lineage>
        <taxon>Eukaryota</taxon>
        <taxon>Metazoa</taxon>
        <taxon>Ecdysozoa</taxon>
        <taxon>Arthropoda</taxon>
        <taxon>Hexapoda</taxon>
        <taxon>Collembola</taxon>
        <taxon>Entomobryomorpha</taxon>
        <taxon>Entomobryoidea</taxon>
        <taxon>Orchesellidae</taxon>
        <taxon>Orchesellinae</taxon>
        <taxon>Orchesella</taxon>
    </lineage>
</organism>
<dbReference type="CDD" id="cd00170">
    <property type="entry name" value="SEC14"/>
    <property type="match status" value="1"/>
</dbReference>
<dbReference type="AlphaFoldDB" id="A0A1D2MAT0"/>